<evidence type="ECO:0000256" key="4">
    <source>
        <dbReference type="ARBA" id="ARBA00022729"/>
    </source>
</evidence>
<dbReference type="Proteomes" id="UP000000517">
    <property type="component" value="Chromosome"/>
</dbReference>
<dbReference type="OrthoDB" id="9802522at2"/>
<dbReference type="PANTHER" id="PTHR31490">
    <property type="entry name" value="GLYCOSYL HYDROLASE"/>
    <property type="match status" value="1"/>
</dbReference>
<dbReference type="CAZy" id="GH10">
    <property type="family name" value="Glycoside Hydrolase Family 10"/>
</dbReference>
<dbReference type="KEGG" id="fsc:FSU_2851"/>
<accession>C9RKU1</accession>
<reference evidence="14" key="2">
    <citation type="submission" date="2010-08" db="EMBL/GenBank/DDBJ databases">
        <title>Complete sequence of Fibrobacter succinogenes subsp. succinogenes S85.</title>
        <authorList>
            <person name="Durkin A.S."/>
            <person name="Nelson K.E."/>
            <person name="Morrison M."/>
            <person name="Forsberg C.W."/>
            <person name="Wilson D.B."/>
            <person name="Russell J.B."/>
            <person name="Cann I.K.O."/>
            <person name="Mackie R.I."/>
            <person name="White B.A."/>
        </authorList>
    </citation>
    <scope>NUCLEOTIDE SEQUENCE [LARGE SCALE GENOMIC DNA]</scope>
    <source>
        <strain evidence="14">ATCC 19169 / S85</strain>
    </source>
</reference>
<evidence type="ECO:0000256" key="9">
    <source>
        <dbReference type="RuleBase" id="RU361174"/>
    </source>
</evidence>
<organism evidence="13 14">
    <name type="scientific">Fibrobacter succinogenes (strain ATCC 19169 / S85)</name>
    <dbReference type="NCBI Taxonomy" id="59374"/>
    <lineage>
        <taxon>Bacteria</taxon>
        <taxon>Pseudomonadati</taxon>
        <taxon>Fibrobacterota</taxon>
        <taxon>Fibrobacteria</taxon>
        <taxon>Fibrobacterales</taxon>
        <taxon>Fibrobacteraceae</taxon>
        <taxon>Fibrobacter</taxon>
    </lineage>
</organism>
<evidence type="ECO:0000256" key="1">
    <source>
        <dbReference type="ARBA" id="ARBA00000681"/>
    </source>
</evidence>
<evidence type="ECO:0000256" key="7">
    <source>
        <dbReference type="ARBA" id="ARBA00023295"/>
    </source>
</evidence>
<dbReference type="GO" id="GO:0031176">
    <property type="term" value="F:endo-1,4-beta-xylanase activity"/>
    <property type="evidence" value="ECO:0007669"/>
    <property type="project" value="UniProtKB-EC"/>
</dbReference>
<evidence type="ECO:0000256" key="8">
    <source>
        <dbReference type="ARBA" id="ARBA00023326"/>
    </source>
</evidence>
<evidence type="ECO:0000313" key="15">
    <source>
        <dbReference type="Proteomes" id="UP000001497"/>
    </source>
</evidence>
<comment type="catalytic activity">
    <reaction evidence="1 9">
        <text>Endohydrolysis of (1-&gt;4)-beta-D-xylosidic linkages in xylans.</text>
        <dbReference type="EC" id="3.2.1.8"/>
    </reaction>
</comment>
<proteinExistence type="inferred from homology"/>
<feature type="domain" description="GH10" evidence="11">
    <location>
        <begin position="38"/>
        <end position="332"/>
    </location>
</feature>
<dbReference type="InterPro" id="IPR017853">
    <property type="entry name" value="GH"/>
</dbReference>
<keyword evidence="7 9" id="KW-0326">Glycosidase</keyword>
<evidence type="ECO:0000259" key="11">
    <source>
        <dbReference type="PROSITE" id="PS51760"/>
    </source>
</evidence>
<reference evidence="13" key="3">
    <citation type="submission" date="2010-08" db="EMBL/GenBank/DDBJ databases">
        <authorList>
            <person name="Durkin A.S."/>
            <person name="Nelson K.E."/>
            <person name="Morrison M."/>
            <person name="Forsberg C.W."/>
            <person name="Wilson D.B."/>
            <person name="Russell J.B."/>
            <person name="Cann I.K.O."/>
            <person name="Mackie R.I."/>
            <person name="White B.A."/>
        </authorList>
    </citation>
    <scope>NUCLEOTIDE SEQUENCE</scope>
    <source>
        <strain evidence="13">S85</strain>
    </source>
</reference>
<protein>
    <recommendedName>
        <fullName evidence="9">Beta-xylanase</fullName>
        <ecNumber evidence="9">3.2.1.8</ecNumber>
    </recommendedName>
</protein>
<dbReference type="STRING" id="59374.FSU_2851"/>
<comment type="similarity">
    <text evidence="2 9">Belongs to the glycosyl hydrolase 10 (cellulase F) family.</text>
</comment>
<keyword evidence="15" id="KW-1185">Reference proteome</keyword>
<dbReference type="HOGENOM" id="CLU_438535_0_0_0"/>
<dbReference type="InterPro" id="IPR044846">
    <property type="entry name" value="GH10"/>
</dbReference>
<dbReference type="AlphaFoldDB" id="C9RKU1"/>
<dbReference type="EC" id="3.2.1.8" evidence="9"/>
<evidence type="ECO:0000256" key="5">
    <source>
        <dbReference type="ARBA" id="ARBA00022801"/>
    </source>
</evidence>
<keyword evidence="3" id="KW-0858">Xylan degradation</keyword>
<evidence type="ECO:0000313" key="13">
    <source>
        <dbReference type="EMBL" id="ADL24782.1"/>
    </source>
</evidence>
<dbReference type="PROSITE" id="PS51760">
    <property type="entry name" value="GH10_2"/>
    <property type="match status" value="2"/>
</dbReference>
<evidence type="ECO:0000256" key="6">
    <source>
        <dbReference type="ARBA" id="ARBA00023277"/>
    </source>
</evidence>
<reference evidence="12 15" key="1">
    <citation type="submission" date="2009-10" db="EMBL/GenBank/DDBJ databases">
        <title>Complete sequence of Fibrobacter succinogenes subsp. succinogenes S85.</title>
        <authorList>
            <consortium name="US DOE Joint Genome Institute"/>
            <person name="Lucas S."/>
            <person name="Copeland A."/>
            <person name="Lapidus A."/>
            <person name="Glavina del Rio T."/>
            <person name="Tice H."/>
            <person name="Bruce D."/>
            <person name="Goodwin L."/>
            <person name="Pitluck S."/>
            <person name="Chertkov O."/>
            <person name="Detter J.C."/>
            <person name="Han C."/>
            <person name="Tapia R."/>
            <person name="Larimer F."/>
            <person name="Land M."/>
            <person name="Hauser L."/>
            <person name="Kyrpides N."/>
            <person name="Mikhailova N."/>
            <person name="Weimer P.J."/>
            <person name="Stevenson D.M."/>
            <person name="Boyum J."/>
            <person name="Brumm P.I."/>
            <person name="Mead D."/>
        </authorList>
    </citation>
    <scope>NUCLEOTIDE SEQUENCE [LARGE SCALE GENOMIC DNA]</scope>
    <source>
        <strain evidence="15">ATCC 19169 / S85</strain>
        <strain evidence="12">S85</strain>
    </source>
</reference>
<feature type="domain" description="GH10" evidence="11">
    <location>
        <begin position="323"/>
        <end position="651"/>
    </location>
</feature>
<evidence type="ECO:0000256" key="10">
    <source>
        <dbReference type="SAM" id="SignalP"/>
    </source>
</evidence>
<dbReference type="eggNOG" id="COG3693">
    <property type="taxonomic scope" value="Bacteria"/>
</dbReference>
<dbReference type="Gene3D" id="3.20.20.80">
    <property type="entry name" value="Glycosidases"/>
    <property type="match status" value="2"/>
</dbReference>
<dbReference type="KEGG" id="fsu:Fisuc_2303"/>
<dbReference type="Pfam" id="PF00331">
    <property type="entry name" value="Glyco_hydro_10"/>
    <property type="match status" value="2"/>
</dbReference>
<keyword evidence="4 10" id="KW-0732">Signal</keyword>
<gene>
    <name evidence="12" type="ordered locus">Fisuc_2303</name>
    <name evidence="13" type="ordered locus">FSU_2851</name>
</gene>
<keyword evidence="5 9" id="KW-0378">Hydrolase</keyword>
<dbReference type="InterPro" id="IPR001000">
    <property type="entry name" value="GH10_dom"/>
</dbReference>
<evidence type="ECO:0000256" key="2">
    <source>
        <dbReference type="ARBA" id="ARBA00007495"/>
    </source>
</evidence>
<feature type="signal peptide" evidence="10">
    <location>
        <begin position="1"/>
        <end position="23"/>
    </location>
</feature>
<evidence type="ECO:0000256" key="3">
    <source>
        <dbReference type="ARBA" id="ARBA00022651"/>
    </source>
</evidence>
<dbReference type="PRINTS" id="PR00134">
    <property type="entry name" value="GLHYDRLASE10"/>
</dbReference>
<keyword evidence="6 9" id="KW-0119">Carbohydrate metabolism</keyword>
<feature type="chain" id="PRO_5003000170" description="Beta-xylanase" evidence="10">
    <location>
        <begin position="24"/>
        <end position="762"/>
    </location>
</feature>
<dbReference type="PANTHER" id="PTHR31490:SF88">
    <property type="entry name" value="BETA-XYLANASE"/>
    <property type="match status" value="1"/>
</dbReference>
<dbReference type="SMART" id="SM00633">
    <property type="entry name" value="Glyco_10"/>
    <property type="match status" value="1"/>
</dbReference>
<sequence>MSIKSTVFKVLAFSFAASIFSFAGVGMADGAAKFLGNTTTLGEIPDNFGTYWNQITAENECVWGHVEKTRGEYDWTGCDFVYNWAKKNKAIFSFHTLLWGSQNPQWLIKLDIDETKKAWTDWIDAVKEHYPDLEMIEVVNEAVKSGNNYHSSFTSSKLVEALGGDNGNYEFVVTAFKMARERWPEAILIYNDYNTIQWQKVEGIDLLKKIKAQGAPVDAYGMQFHETTAQGTGYYCLNTSLLKRSLYEAHEQTGLPIYITQYDVGSIDDEFQKKCYQEHLPILMETDYVAGITLWGYIYGKTWLSCNGLEQGCSGLIKDGVERPALTWLKEYFKNPNARYGRGLADGATKFFGNMIADKQEIPEDFQAYWNQVSPENACTWTVIEKVRGEYDWSGCDRIYYWAQKNNVKFNFRSLLWGTHTPNWLNNLDVDETRKAVENWFDKAAMRYPAPYMIEVVNGGSRDSYGHYHSGFGSGNKIIEALGGDNDDYKFIATAFKMARKRWPKAILTLNDYDDYGWKNNQGAEVIKKIQEQGAPVDAYQIIFATLVQGSGPDAQCFSSERIQSGIQEIYDKIKLPLFITEYSVGTNNDSLQKACYSEHIPLFMESEYIAGVNLWGYLYEVGSSVWADESNPGLIKDGVDRPAMTWLKEYFNEHFYDSKNMSYNRGIERHPLDSLDSIALEQPIAIDDNGGKFGNKIRLEQNTLQNYDVFDVQGVRLGNLSAYGFSDATAKLKSASTAKTSGIYFLRSRTTGKMQSVRVAR</sequence>
<dbReference type="GO" id="GO:0045493">
    <property type="term" value="P:xylan catabolic process"/>
    <property type="evidence" value="ECO:0007669"/>
    <property type="project" value="UniProtKB-KW"/>
</dbReference>
<evidence type="ECO:0000313" key="14">
    <source>
        <dbReference type="Proteomes" id="UP000000517"/>
    </source>
</evidence>
<dbReference type="EMBL" id="CP002158">
    <property type="protein sequence ID" value="ADL24782.1"/>
    <property type="molecule type" value="Genomic_DNA"/>
</dbReference>
<dbReference type="Proteomes" id="UP000001497">
    <property type="component" value="Chromosome"/>
</dbReference>
<dbReference type="RefSeq" id="WP_014546939.1">
    <property type="nucleotide sequence ID" value="NC_013410.1"/>
</dbReference>
<name>C9RKU1_FIBSS</name>
<dbReference type="SUPFAM" id="SSF51445">
    <property type="entry name" value="(Trans)glycosidases"/>
    <property type="match status" value="2"/>
</dbReference>
<evidence type="ECO:0000313" key="12">
    <source>
        <dbReference type="EMBL" id="ACX75889.1"/>
    </source>
</evidence>
<dbReference type="EMBL" id="CP001792">
    <property type="protein sequence ID" value="ACX75889.1"/>
    <property type="molecule type" value="Genomic_DNA"/>
</dbReference>
<keyword evidence="8 9" id="KW-0624">Polysaccharide degradation</keyword>